<evidence type="ECO:0000256" key="14">
    <source>
        <dbReference type="SAM" id="Phobius"/>
    </source>
</evidence>
<evidence type="ECO:0000256" key="6">
    <source>
        <dbReference type="ARBA" id="ARBA00022692"/>
    </source>
</evidence>
<evidence type="ECO:0000256" key="7">
    <source>
        <dbReference type="ARBA" id="ARBA00022833"/>
    </source>
</evidence>
<reference evidence="15 16" key="1">
    <citation type="submission" date="2017-01" db="EMBL/GenBank/DDBJ databases">
        <title>Novel large sulfur bacteria in the metagenomes of groundwater-fed chemosynthetic microbial mats in the Lake Huron basin.</title>
        <authorList>
            <person name="Sharrar A.M."/>
            <person name="Flood B.E."/>
            <person name="Bailey J.V."/>
            <person name="Jones D.S."/>
            <person name="Biddanda B."/>
            <person name="Ruberg S.A."/>
            <person name="Marcus D.N."/>
            <person name="Dick G.J."/>
        </authorList>
    </citation>
    <scope>NUCLEOTIDE SEQUENCE [LARGE SCALE GENOMIC DNA]</scope>
    <source>
        <strain evidence="15">A8</strain>
    </source>
</reference>
<keyword evidence="8" id="KW-0864">Zinc transport</keyword>
<evidence type="ECO:0000313" key="16">
    <source>
        <dbReference type="Proteomes" id="UP000192491"/>
    </source>
</evidence>
<keyword evidence="11 14" id="KW-0472">Membrane</keyword>
<evidence type="ECO:0000256" key="10">
    <source>
        <dbReference type="ARBA" id="ARBA00023065"/>
    </source>
</evidence>
<evidence type="ECO:0000256" key="8">
    <source>
        <dbReference type="ARBA" id="ARBA00022906"/>
    </source>
</evidence>
<evidence type="ECO:0000256" key="9">
    <source>
        <dbReference type="ARBA" id="ARBA00022989"/>
    </source>
</evidence>
<evidence type="ECO:0000313" key="15">
    <source>
        <dbReference type="EMBL" id="OQW97677.1"/>
    </source>
</evidence>
<dbReference type="STRING" id="1123401.GCA_000621325_01731"/>
<feature type="transmembrane region" description="Helical" evidence="14">
    <location>
        <begin position="125"/>
        <end position="151"/>
    </location>
</feature>
<evidence type="ECO:0000256" key="1">
    <source>
        <dbReference type="ARBA" id="ARBA00002313"/>
    </source>
</evidence>
<name>A0A1Y1Q6S8_9GAMM</name>
<evidence type="ECO:0000256" key="3">
    <source>
        <dbReference type="ARBA" id="ARBA00008034"/>
    </source>
</evidence>
<sequence>MPRSTHMDDFIGRALLAGLAVVLMSGVLGVFLLWRRMAYFGDTLSHSALLGVAIGLMTGTSMNLWIMLVCALVALLMLYVQNNPALGSDTVLGIIGHSALALGTVALTFLPNVRVDLMAYLFGDILAVTAFDIALTWGLTVLVVGVMVWLWRPLLSLSVHAELAQVEGVKVWWVSATYMLLIALMVAVAMKVVGVLLLTALLIIPAATARRFARTPEQMVVFAVLLGVVALLAGMGLSLQMDTPTGPSIVLAASGLFLLSQVIPQRST</sequence>
<dbReference type="GO" id="GO:0010043">
    <property type="term" value="P:response to zinc ion"/>
    <property type="evidence" value="ECO:0007669"/>
    <property type="project" value="TreeGrafter"/>
</dbReference>
<keyword evidence="9 14" id="KW-1133">Transmembrane helix</keyword>
<comment type="function">
    <text evidence="1">Involved in the high-affinity zinc uptake transport system.</text>
</comment>
<evidence type="ECO:0000256" key="4">
    <source>
        <dbReference type="ARBA" id="ARBA00022448"/>
    </source>
</evidence>
<feature type="transmembrane region" description="Helical" evidence="14">
    <location>
        <begin position="46"/>
        <end position="79"/>
    </location>
</feature>
<keyword evidence="10" id="KW-0406">Ion transport</keyword>
<dbReference type="PANTHER" id="PTHR30477">
    <property type="entry name" value="ABC-TRANSPORTER METAL-BINDING PROTEIN"/>
    <property type="match status" value="1"/>
</dbReference>
<dbReference type="SUPFAM" id="SSF81345">
    <property type="entry name" value="ABC transporter involved in vitamin B12 uptake, BtuC"/>
    <property type="match status" value="1"/>
</dbReference>
<feature type="transmembrane region" description="Helical" evidence="14">
    <location>
        <begin position="219"/>
        <end position="239"/>
    </location>
</feature>
<feature type="transmembrane region" description="Helical" evidence="14">
    <location>
        <begin position="12"/>
        <end position="34"/>
    </location>
</feature>
<evidence type="ECO:0000256" key="5">
    <source>
        <dbReference type="ARBA" id="ARBA00022475"/>
    </source>
</evidence>
<dbReference type="AlphaFoldDB" id="A0A1Y1Q6S8"/>
<gene>
    <name evidence="15" type="ORF">BWK73_53950</name>
</gene>
<proteinExistence type="inferred from homology"/>
<protein>
    <recommendedName>
        <fullName evidence="12">High-affinity zinc uptake system membrane protein ZnuB</fullName>
    </recommendedName>
</protein>
<feature type="transmembrane region" description="Helical" evidence="14">
    <location>
        <begin position="91"/>
        <end position="113"/>
    </location>
</feature>
<dbReference type="Pfam" id="PF00950">
    <property type="entry name" value="ABC-3"/>
    <property type="match status" value="1"/>
</dbReference>
<dbReference type="Gene3D" id="1.10.3470.10">
    <property type="entry name" value="ABC transporter involved in vitamin B12 uptake, BtuC"/>
    <property type="match status" value="1"/>
</dbReference>
<evidence type="ECO:0000256" key="12">
    <source>
        <dbReference type="ARBA" id="ARBA00040080"/>
    </source>
</evidence>
<dbReference type="GO" id="GO:0006829">
    <property type="term" value="P:zinc ion transport"/>
    <property type="evidence" value="ECO:0007669"/>
    <property type="project" value="UniProtKB-KW"/>
</dbReference>
<dbReference type="GO" id="GO:0055085">
    <property type="term" value="P:transmembrane transport"/>
    <property type="evidence" value="ECO:0007669"/>
    <property type="project" value="InterPro"/>
</dbReference>
<keyword evidence="5" id="KW-1003">Cell membrane</keyword>
<dbReference type="InterPro" id="IPR001626">
    <property type="entry name" value="ABC_TroCD"/>
</dbReference>
<keyword evidence="4 13" id="KW-0813">Transport</keyword>
<evidence type="ECO:0000256" key="11">
    <source>
        <dbReference type="ARBA" id="ARBA00023136"/>
    </source>
</evidence>
<dbReference type="PANTHER" id="PTHR30477:SF23">
    <property type="entry name" value="HIGH-AFFINITY ZINC UPTAKE SYSTEM MEMBRANE PROTEIN ZNUB"/>
    <property type="match status" value="1"/>
</dbReference>
<keyword evidence="6 13" id="KW-0812">Transmembrane</keyword>
<dbReference type="InterPro" id="IPR037294">
    <property type="entry name" value="ABC_BtuC-like"/>
</dbReference>
<dbReference type="GO" id="GO:0043190">
    <property type="term" value="C:ATP-binding cassette (ABC) transporter complex"/>
    <property type="evidence" value="ECO:0007669"/>
    <property type="project" value="InterPro"/>
</dbReference>
<dbReference type="EMBL" id="MTEJ01000794">
    <property type="protein sequence ID" value="OQW97677.1"/>
    <property type="molecule type" value="Genomic_DNA"/>
</dbReference>
<comment type="caution">
    <text evidence="15">The sequence shown here is derived from an EMBL/GenBank/DDBJ whole genome shotgun (WGS) entry which is preliminary data.</text>
</comment>
<evidence type="ECO:0000256" key="13">
    <source>
        <dbReference type="RuleBase" id="RU003943"/>
    </source>
</evidence>
<comment type="subcellular location">
    <subcellularLocation>
        <location evidence="2 13">Cell membrane</location>
        <topology evidence="2 13">Multi-pass membrane protein</topology>
    </subcellularLocation>
</comment>
<accession>A0A1Y1Q6S8</accession>
<organism evidence="15 16">
    <name type="scientific">Thiothrix lacustris</name>
    <dbReference type="NCBI Taxonomy" id="525917"/>
    <lineage>
        <taxon>Bacteria</taxon>
        <taxon>Pseudomonadati</taxon>
        <taxon>Pseudomonadota</taxon>
        <taxon>Gammaproteobacteria</taxon>
        <taxon>Thiotrichales</taxon>
        <taxon>Thiotrichaceae</taxon>
        <taxon>Thiothrix</taxon>
    </lineage>
</organism>
<evidence type="ECO:0000256" key="2">
    <source>
        <dbReference type="ARBA" id="ARBA00004651"/>
    </source>
</evidence>
<feature type="transmembrane region" description="Helical" evidence="14">
    <location>
        <begin position="178"/>
        <end position="207"/>
    </location>
</feature>
<dbReference type="CDD" id="cd06550">
    <property type="entry name" value="TM_ABC_iron-siderophores_like"/>
    <property type="match status" value="1"/>
</dbReference>
<keyword evidence="7" id="KW-0862">Zinc</keyword>
<dbReference type="Proteomes" id="UP000192491">
    <property type="component" value="Unassembled WGS sequence"/>
</dbReference>
<comment type="similarity">
    <text evidence="3 13">Belongs to the ABC-3 integral membrane protein family.</text>
</comment>